<evidence type="ECO:0000259" key="2">
    <source>
        <dbReference type="Pfam" id="PF02557"/>
    </source>
</evidence>
<dbReference type="Gene3D" id="3.30.200.180">
    <property type="match status" value="1"/>
</dbReference>
<keyword evidence="3" id="KW-0121">Carboxypeptidase</keyword>
<dbReference type="GO" id="GO:0004180">
    <property type="term" value="F:carboxypeptidase activity"/>
    <property type="evidence" value="ECO:0007669"/>
    <property type="project" value="UniProtKB-KW"/>
</dbReference>
<dbReference type="RefSeq" id="WP_127191605.1">
    <property type="nucleotide sequence ID" value="NZ_RZNY01000005.1"/>
</dbReference>
<evidence type="ECO:0000313" key="3">
    <source>
        <dbReference type="EMBL" id="RUT47205.1"/>
    </source>
</evidence>
<dbReference type="OrthoDB" id="9792074at2"/>
<dbReference type="Gene3D" id="3.30.1380.10">
    <property type="match status" value="1"/>
</dbReference>
<dbReference type="InterPro" id="IPR058193">
    <property type="entry name" value="VanY/YodJ_core_dom"/>
</dbReference>
<feature type="domain" description="D-alanyl-D-alanine carboxypeptidase-like core" evidence="2">
    <location>
        <begin position="123"/>
        <end position="238"/>
    </location>
</feature>
<dbReference type="InterPro" id="IPR003709">
    <property type="entry name" value="VanY-like_core_dom"/>
</dbReference>
<name>A0A3S1DLB5_9BACL</name>
<protein>
    <submittedName>
        <fullName evidence="3">D-alanyl-D-alanine carboxypeptidase family protein</fullName>
    </submittedName>
</protein>
<gene>
    <name evidence="3" type="ORF">EJP82_08500</name>
</gene>
<comment type="caution">
    <text evidence="3">The sequence shown here is derived from an EMBL/GenBank/DDBJ whole genome shotgun (WGS) entry which is preliminary data.</text>
</comment>
<keyword evidence="3" id="KW-0378">Hydrolase</keyword>
<dbReference type="CDD" id="cd14852">
    <property type="entry name" value="LD-carboxypeptidase"/>
    <property type="match status" value="1"/>
</dbReference>
<dbReference type="AlphaFoldDB" id="A0A3S1DLB5"/>
<proteinExistence type="predicted"/>
<dbReference type="SUPFAM" id="SSF55166">
    <property type="entry name" value="Hedgehog/DD-peptidase"/>
    <property type="match status" value="1"/>
</dbReference>
<feature type="region of interest" description="Disordered" evidence="1">
    <location>
        <begin position="41"/>
        <end position="65"/>
    </location>
</feature>
<dbReference type="InterPro" id="IPR009045">
    <property type="entry name" value="Zn_M74/Hedgehog-like"/>
</dbReference>
<accession>A0A3S1DLB5</accession>
<keyword evidence="3" id="KW-0645">Protease</keyword>
<dbReference type="PANTHER" id="PTHR34385">
    <property type="entry name" value="D-ALANYL-D-ALANINE CARBOXYPEPTIDASE"/>
    <property type="match status" value="1"/>
</dbReference>
<reference evidence="3 4" key="1">
    <citation type="submission" date="2018-12" db="EMBL/GenBank/DDBJ databases">
        <authorList>
            <person name="Sun L."/>
            <person name="Chen Z."/>
        </authorList>
    </citation>
    <scope>NUCLEOTIDE SEQUENCE [LARGE SCALE GENOMIC DNA]</scope>
    <source>
        <strain evidence="3 4">DSM 15890</strain>
    </source>
</reference>
<sequence length="310" mass="34992">MKKWGFFVMIILLLGVGFRYFGPSSQQENKLMNEQRLVRGETATNSESNTGSNTGSNTESNTNKNSAANTVSIDITEDQVYQGDLLLVNKEYPVREESVKADIVNLFEQKDLVQGYGLLDTNIRLSKSVAQTFLKMIEDAKGDKVNNFLISSGYRDFEEQDGLYQQKGSDYALPAGYSEHNLGLSLDIGSTEAEMSTASEGKWLKENAWKHGFILRYPEDKTAITGIQYEPWHFRYVGMPHSAIMQERGFTLEEYVDFLRDNQSLLTEVDGKYYEVTYHPVSDDTAIELPAGRKYEISGNNIDGVIITME</sequence>
<evidence type="ECO:0000313" key="4">
    <source>
        <dbReference type="Proteomes" id="UP000279446"/>
    </source>
</evidence>
<dbReference type="EMBL" id="RZNY01000005">
    <property type="protein sequence ID" value="RUT47205.1"/>
    <property type="molecule type" value="Genomic_DNA"/>
</dbReference>
<dbReference type="Proteomes" id="UP000279446">
    <property type="component" value="Unassembled WGS sequence"/>
</dbReference>
<dbReference type="Pfam" id="PF02557">
    <property type="entry name" value="VanY"/>
    <property type="match status" value="1"/>
</dbReference>
<evidence type="ECO:0000256" key="1">
    <source>
        <dbReference type="SAM" id="MobiDB-lite"/>
    </source>
</evidence>
<dbReference type="InterPro" id="IPR052179">
    <property type="entry name" value="DD-CPase-like"/>
</dbReference>
<organism evidence="3 4">
    <name type="scientific">Paenibacillus anaericanus</name>
    <dbReference type="NCBI Taxonomy" id="170367"/>
    <lineage>
        <taxon>Bacteria</taxon>
        <taxon>Bacillati</taxon>
        <taxon>Bacillota</taxon>
        <taxon>Bacilli</taxon>
        <taxon>Bacillales</taxon>
        <taxon>Paenibacillaceae</taxon>
        <taxon>Paenibacillus</taxon>
    </lineage>
</organism>
<dbReference type="PANTHER" id="PTHR34385:SF1">
    <property type="entry name" value="PEPTIDOGLYCAN L-ALANYL-D-GLUTAMATE ENDOPEPTIDASE CWLK"/>
    <property type="match status" value="1"/>
</dbReference>
<keyword evidence="4" id="KW-1185">Reference proteome</keyword>
<dbReference type="GO" id="GO:0006508">
    <property type="term" value="P:proteolysis"/>
    <property type="evidence" value="ECO:0007669"/>
    <property type="project" value="InterPro"/>
</dbReference>